<name>A0A5N6QLR8_9ROSI</name>
<dbReference type="Proteomes" id="UP000327013">
    <property type="component" value="Chromosome 2"/>
</dbReference>
<accession>A0A5N6QLR8</accession>
<sequence>MEEPHSLPENQATLDYSSTVDTSSPFRSVKEAVAIFGERLLTGEIYSPKPYTANYVPKQETACKYFSPSPTPRPKVEDNENVLFDTLKKLEAELEETKVELKLLKERESETEVALASLNAELHKNMSKQAQAEAAAAATRAAGVERANGGIREEERRREMMIRMEDSPTMAQILRLGEEGYFGGKQEIRKTMKKKPIIPNWWEICFSGKKDLLML</sequence>
<evidence type="ECO:0000256" key="2">
    <source>
        <dbReference type="SAM" id="MobiDB-lite"/>
    </source>
</evidence>
<gene>
    <name evidence="3" type="ORF">FH972_004508</name>
</gene>
<feature type="compositionally biased region" description="Polar residues" evidence="2">
    <location>
        <begin position="8"/>
        <end position="22"/>
    </location>
</feature>
<keyword evidence="4" id="KW-1185">Reference proteome</keyword>
<evidence type="ECO:0008006" key="5">
    <source>
        <dbReference type="Google" id="ProtNLM"/>
    </source>
</evidence>
<organism evidence="3 4">
    <name type="scientific">Carpinus fangiana</name>
    <dbReference type="NCBI Taxonomy" id="176857"/>
    <lineage>
        <taxon>Eukaryota</taxon>
        <taxon>Viridiplantae</taxon>
        <taxon>Streptophyta</taxon>
        <taxon>Embryophyta</taxon>
        <taxon>Tracheophyta</taxon>
        <taxon>Spermatophyta</taxon>
        <taxon>Magnoliopsida</taxon>
        <taxon>eudicotyledons</taxon>
        <taxon>Gunneridae</taxon>
        <taxon>Pentapetalae</taxon>
        <taxon>rosids</taxon>
        <taxon>fabids</taxon>
        <taxon>Fagales</taxon>
        <taxon>Betulaceae</taxon>
        <taxon>Carpinus</taxon>
    </lineage>
</organism>
<dbReference type="OrthoDB" id="685187at2759"/>
<feature type="region of interest" description="Disordered" evidence="2">
    <location>
        <begin position="1"/>
        <end position="22"/>
    </location>
</feature>
<proteinExistence type="predicted"/>
<evidence type="ECO:0000313" key="4">
    <source>
        <dbReference type="Proteomes" id="UP000327013"/>
    </source>
</evidence>
<dbReference type="EMBL" id="CM017322">
    <property type="protein sequence ID" value="KAE8007954.1"/>
    <property type="molecule type" value="Genomic_DNA"/>
</dbReference>
<evidence type="ECO:0000256" key="1">
    <source>
        <dbReference type="SAM" id="Coils"/>
    </source>
</evidence>
<protein>
    <recommendedName>
        <fullName evidence="5">WEB family protein</fullName>
    </recommendedName>
</protein>
<feature type="coiled-coil region" evidence="1">
    <location>
        <begin position="80"/>
        <end position="121"/>
    </location>
</feature>
<dbReference type="AlphaFoldDB" id="A0A5N6QLR8"/>
<evidence type="ECO:0000313" key="3">
    <source>
        <dbReference type="EMBL" id="KAE8007954.1"/>
    </source>
</evidence>
<reference evidence="3 4" key="1">
    <citation type="submission" date="2019-06" db="EMBL/GenBank/DDBJ databases">
        <title>A chromosomal-level reference genome of Carpinus fangiana (Coryloideae, Betulaceae).</title>
        <authorList>
            <person name="Yang X."/>
            <person name="Wang Z."/>
            <person name="Zhang L."/>
            <person name="Hao G."/>
            <person name="Liu J."/>
            <person name="Yang Y."/>
        </authorList>
    </citation>
    <scope>NUCLEOTIDE SEQUENCE [LARGE SCALE GENOMIC DNA]</scope>
    <source>
        <strain evidence="3">Cfa_2016G</strain>
        <tissue evidence="3">Leaf</tissue>
    </source>
</reference>
<keyword evidence="1" id="KW-0175">Coiled coil</keyword>